<accession>A0A915J8W3</accession>
<name>A0A915J8W3_ROMCU</name>
<sequence>MRVRVSMNRACTNLARRCEKKADCDEEPEEPLHFQRSSTKVAWDKNGRNNCDLIVRTKSTKMFESASRFE</sequence>
<protein>
    <submittedName>
        <fullName evidence="2">Uncharacterized protein</fullName>
    </submittedName>
</protein>
<organism evidence="1 2">
    <name type="scientific">Romanomermis culicivorax</name>
    <name type="common">Nematode worm</name>
    <dbReference type="NCBI Taxonomy" id="13658"/>
    <lineage>
        <taxon>Eukaryota</taxon>
        <taxon>Metazoa</taxon>
        <taxon>Ecdysozoa</taxon>
        <taxon>Nematoda</taxon>
        <taxon>Enoplea</taxon>
        <taxon>Dorylaimia</taxon>
        <taxon>Mermithida</taxon>
        <taxon>Mermithoidea</taxon>
        <taxon>Mermithidae</taxon>
        <taxon>Romanomermis</taxon>
    </lineage>
</organism>
<dbReference type="AlphaFoldDB" id="A0A915J8W3"/>
<evidence type="ECO:0000313" key="1">
    <source>
        <dbReference type="Proteomes" id="UP000887565"/>
    </source>
</evidence>
<proteinExistence type="predicted"/>
<dbReference type="WBParaSite" id="nRc.2.0.1.t22909-RA">
    <property type="protein sequence ID" value="nRc.2.0.1.t22909-RA"/>
    <property type="gene ID" value="nRc.2.0.1.g22909"/>
</dbReference>
<dbReference type="Proteomes" id="UP000887565">
    <property type="component" value="Unplaced"/>
</dbReference>
<evidence type="ECO:0000313" key="2">
    <source>
        <dbReference type="WBParaSite" id="nRc.2.0.1.t22909-RA"/>
    </source>
</evidence>
<keyword evidence="1" id="KW-1185">Reference proteome</keyword>
<reference evidence="2" key="1">
    <citation type="submission" date="2022-11" db="UniProtKB">
        <authorList>
            <consortium name="WormBaseParasite"/>
        </authorList>
    </citation>
    <scope>IDENTIFICATION</scope>
</reference>